<evidence type="ECO:0000256" key="1">
    <source>
        <dbReference type="HAMAP-Rule" id="MF_04122"/>
    </source>
</evidence>
<organism evidence="3 4">
    <name type="scientific">Pectobacterium phage DU_PP_II</name>
    <dbReference type="NCBI Taxonomy" id="2041489"/>
    <lineage>
        <taxon>Viruses</taxon>
        <taxon>Duplodnaviria</taxon>
        <taxon>Heunggongvirae</taxon>
        <taxon>Uroviricota</taxon>
        <taxon>Caudoviricetes</taxon>
        <taxon>Autographivirales</taxon>
        <taxon>Autotranscriptaviridae</taxon>
        <taxon>Studiervirinae</taxon>
        <taxon>Unyawovirus</taxon>
        <taxon>Unyawovirus DUPPII</taxon>
    </lineage>
</organism>
<keyword evidence="1" id="KW-1162">Viral penetration into host cytoplasm</keyword>
<name>A0A2D2W5X4_9CAUD</name>
<accession>A0A2D2W5X4</accession>
<comment type="function">
    <text evidence="1">Component of the cylindrical core that assembles on the inner surface of the capsid during capsid formation and plays a role in viral DNA ejection into the host cell. The inner core is composed of stacked rings of gp14, gp15 and gp16 proteins. Following binding to the host cell surface, the internal core is disassembled and gp15 is ejected along with gp14 and gp16 into the infected cell. Gp15 probably remains associated with gp16. The gp15-gp16 complex binds to both the viral DNA and the host inner membrane, probably escorting the leading end of the genome through the periplasm and controlling the extend of DNA translocated into the host cell.</text>
</comment>
<evidence type="ECO:0000256" key="2">
    <source>
        <dbReference type="SAM" id="MobiDB-lite"/>
    </source>
</evidence>
<dbReference type="Pfam" id="PF26212">
    <property type="entry name" value="Phage_T7_Gp15"/>
    <property type="match status" value="1"/>
</dbReference>
<feature type="compositionally biased region" description="Basic and acidic residues" evidence="2">
    <location>
        <begin position="746"/>
        <end position="757"/>
    </location>
</feature>
<dbReference type="GO" id="GO:0099002">
    <property type="term" value="P:symbiont genome ejection through host cell envelope, short tail mechanism"/>
    <property type="evidence" value="ECO:0007669"/>
    <property type="project" value="UniProtKB-UniRule"/>
</dbReference>
<evidence type="ECO:0000313" key="4">
    <source>
        <dbReference type="Proteomes" id="UP000241876"/>
    </source>
</evidence>
<feature type="compositionally biased region" description="Basic and acidic residues" evidence="2">
    <location>
        <begin position="728"/>
        <end position="738"/>
    </location>
</feature>
<keyword evidence="1" id="KW-1244">Viral short tail ejection system</keyword>
<proteinExistence type="inferred from homology"/>
<comment type="subcellular location">
    <subcellularLocation>
        <location evidence="1">Virion</location>
    </subcellularLocation>
    <subcellularLocation>
        <location evidence="1">Host periplasm</location>
    </subcellularLocation>
    <text evidence="1">The gp15-gp16 complex spans the periplasm and the cytoplasmic membrane.</text>
</comment>
<dbReference type="InterPro" id="IPR038993">
    <property type="entry name" value="Gp15"/>
</dbReference>
<keyword evidence="1" id="KW-1049">Host periplasm</keyword>
<reference evidence="3 4" key="1">
    <citation type="submission" date="2017-09" db="EMBL/GenBank/DDBJ databases">
        <title>Complete genome sequence of bacteriophage (DU_PP_II) infecting Pectobacterium spp.</title>
        <authorList>
            <person name="Park T.-H."/>
        </authorList>
    </citation>
    <scope>NUCLEOTIDE SEQUENCE [LARGE SCALE GENOMIC DNA]</scope>
</reference>
<dbReference type="Proteomes" id="UP000241876">
    <property type="component" value="Genome"/>
</dbReference>
<dbReference type="GO" id="GO:0044423">
    <property type="term" value="C:virion component"/>
    <property type="evidence" value="ECO:0007669"/>
    <property type="project" value="UniProtKB-KW"/>
</dbReference>
<gene>
    <name evidence="3" type="ORF">P2B40kb_p035</name>
</gene>
<comment type="similarity">
    <text evidence="1">Belongs to the T7virus internal virion protein gp15 family.</text>
</comment>
<keyword evidence="1" id="KW-0946">Virion</keyword>
<comment type="subunit">
    <text evidence="1">Homooctamer. Interacts with gp16; after ejection the gp15-gp16 complex composed of a gp15 octamer and a gp16 tetramer probably binds both the viral DNA and the host inner membrane. Interacts with gp14.</text>
</comment>
<dbReference type="HAMAP" id="MF_04122">
    <property type="entry name" value="GP15_T7"/>
    <property type="match status" value="1"/>
</dbReference>
<evidence type="ECO:0000313" key="3">
    <source>
        <dbReference type="EMBL" id="ATS93702.1"/>
    </source>
</evidence>
<keyword evidence="1" id="KW-1171">Viral genome ejection through host cell envelope</keyword>
<keyword evidence="1" id="KW-1160">Virus entry into host cell</keyword>
<protein>
    <recommendedName>
        <fullName evidence="1">Internal virion protein gp15</fullName>
    </recommendedName>
</protein>
<feature type="region of interest" description="Disordered" evidence="2">
    <location>
        <begin position="715"/>
        <end position="757"/>
    </location>
</feature>
<keyword evidence="4" id="KW-1185">Reference proteome</keyword>
<sequence length="757" mass="84705">MSTLSDALTRVAASKGSSAVRGGAGSGAGLKGAQVGLDGSYAANSAKWGSLMNFAQVGLQAVEQYDTYAKKRGEERSNEIIRSLTPEQRRQAVSNGTLLYQDDPYAMEALNTKTGRNAAFLIDDDVQQAIARGQFRTRQEMEQYRHSKMQEGMQSYAESFGIDINNEYFRKGFDSDITERNISLYGAHDKFLSEQAQKGAMLNTKVELNGVLNDPNALASPRSAEFFTKYIDNSLKMGSIPSDGDAAQVITGSLNDVVQRPNATNFLNGLADQKVTLNGTTTTYKQLMGDEQWNALLTKAQHSQFQNDAKLTETFRLNIGSATNQADTVKGWEMLQGMKAELDRRQPSDLMTPEREMLIQAMEGMQTRFRQESAATAKETDKQQKSLNKQQVIERQFDKRLNGQWVSTDYKDMPTNESTGEFTHSDMVNFANKKLAQIDAMQISDEQKDRLKLAYLRVDNKEGAFRTAIGTMVTDAGSEWQAAVINGTLSDNTPALNGLRKIRNADPNLIAALYPDKAELFLTMDMMDKQGIDPQVLIDSDRSRRSLTKEQQVEDSKAWQALKNNSNSDELKYIPASLDDTAKRIYESVKYRTGNSDMAMQQVDTFLKESTTTLTSNDAQGDTIGIIPKNMLTVTDDPKSWEQGRDILDAARKGIIEANPWVTNKQLSVYQQGDSIYLMDTTGQIRIRYDQQLLAREYAHTQQKLAEEAERKALTEATKRAPIGEVNKVSREISEGKRKGVAQRSQEFREQRLNRKQ</sequence>
<dbReference type="GO" id="GO:0044229">
    <property type="term" value="C:host cell periplasmic space"/>
    <property type="evidence" value="ECO:0007669"/>
    <property type="project" value="UniProtKB-SubCell"/>
</dbReference>
<dbReference type="EMBL" id="MF979561">
    <property type="protein sequence ID" value="ATS93702.1"/>
    <property type="molecule type" value="Genomic_DNA"/>
</dbReference>